<keyword evidence="2" id="KW-1133">Transmembrane helix</keyword>
<dbReference type="Pfam" id="PF06240">
    <property type="entry name" value="COXG"/>
    <property type="match status" value="1"/>
</dbReference>
<evidence type="ECO:0000313" key="3">
    <source>
        <dbReference type="EMBL" id="GAA4287566.1"/>
    </source>
</evidence>
<dbReference type="EMBL" id="BAABBA010000008">
    <property type="protein sequence ID" value="GAA4287566.1"/>
    <property type="molecule type" value="Genomic_DNA"/>
</dbReference>
<organism evidence="3 4">
    <name type="scientific">Georgenia daeguensis</name>
    <dbReference type="NCBI Taxonomy" id="908355"/>
    <lineage>
        <taxon>Bacteria</taxon>
        <taxon>Bacillati</taxon>
        <taxon>Actinomycetota</taxon>
        <taxon>Actinomycetes</taxon>
        <taxon>Micrococcales</taxon>
        <taxon>Bogoriellaceae</taxon>
        <taxon>Georgenia</taxon>
    </lineage>
</organism>
<gene>
    <name evidence="3" type="ORF">GCM10022262_19250</name>
</gene>
<accession>A0ABP8EUM2</accession>
<keyword evidence="2" id="KW-0472">Membrane</keyword>
<evidence type="ECO:0000256" key="2">
    <source>
        <dbReference type="SAM" id="Phobius"/>
    </source>
</evidence>
<dbReference type="Proteomes" id="UP001499841">
    <property type="component" value="Unassembled WGS sequence"/>
</dbReference>
<evidence type="ECO:0008006" key="5">
    <source>
        <dbReference type="Google" id="ProtNLM"/>
    </source>
</evidence>
<feature type="transmembrane region" description="Helical" evidence="2">
    <location>
        <begin position="268"/>
        <end position="286"/>
    </location>
</feature>
<evidence type="ECO:0000313" key="4">
    <source>
        <dbReference type="Proteomes" id="UP001499841"/>
    </source>
</evidence>
<keyword evidence="4" id="KW-1185">Reference proteome</keyword>
<feature type="compositionally biased region" description="Low complexity" evidence="1">
    <location>
        <begin position="178"/>
        <end position="193"/>
    </location>
</feature>
<dbReference type="Gene3D" id="3.30.530.20">
    <property type="match status" value="1"/>
</dbReference>
<reference evidence="4" key="1">
    <citation type="journal article" date="2019" name="Int. J. Syst. Evol. Microbiol.">
        <title>The Global Catalogue of Microorganisms (GCM) 10K type strain sequencing project: providing services to taxonomists for standard genome sequencing and annotation.</title>
        <authorList>
            <consortium name="The Broad Institute Genomics Platform"/>
            <consortium name="The Broad Institute Genome Sequencing Center for Infectious Disease"/>
            <person name="Wu L."/>
            <person name="Ma J."/>
        </authorList>
    </citation>
    <scope>NUCLEOTIDE SEQUENCE [LARGE SCALE GENOMIC DNA]</scope>
    <source>
        <strain evidence="4">JCM 17459</strain>
    </source>
</reference>
<feature type="region of interest" description="Disordered" evidence="1">
    <location>
        <begin position="82"/>
        <end position="106"/>
    </location>
</feature>
<keyword evidence="2" id="KW-0812">Transmembrane</keyword>
<feature type="compositionally biased region" description="Low complexity" evidence="1">
    <location>
        <begin position="149"/>
        <end position="162"/>
    </location>
</feature>
<dbReference type="RefSeq" id="WP_345040385.1">
    <property type="nucleotide sequence ID" value="NZ_BAABBA010000008.1"/>
</dbReference>
<protein>
    <recommendedName>
        <fullName evidence="5">Carbon monoxide dehydrogenase</fullName>
    </recommendedName>
</protein>
<comment type="caution">
    <text evidence="3">The sequence shown here is derived from an EMBL/GenBank/DDBJ whole genome shotgun (WGS) entry which is preliminary data.</text>
</comment>
<feature type="region of interest" description="Disordered" evidence="1">
    <location>
        <begin position="149"/>
        <end position="250"/>
    </location>
</feature>
<proteinExistence type="predicted"/>
<feature type="compositionally biased region" description="Polar residues" evidence="1">
    <location>
        <begin position="89"/>
        <end position="99"/>
    </location>
</feature>
<dbReference type="CDD" id="cd07823">
    <property type="entry name" value="SRPBCC_5"/>
    <property type="match status" value="1"/>
</dbReference>
<dbReference type="InterPro" id="IPR010419">
    <property type="entry name" value="CO_DH_gsu"/>
</dbReference>
<dbReference type="SUPFAM" id="SSF55961">
    <property type="entry name" value="Bet v1-like"/>
    <property type="match status" value="1"/>
</dbReference>
<dbReference type="PANTHER" id="PTHR38588">
    <property type="entry name" value="BLL0334 PROTEIN"/>
    <property type="match status" value="1"/>
</dbReference>
<dbReference type="PANTHER" id="PTHR38588:SF1">
    <property type="entry name" value="BLL0334 PROTEIN"/>
    <property type="match status" value="1"/>
</dbReference>
<dbReference type="InterPro" id="IPR023393">
    <property type="entry name" value="START-like_dom_sf"/>
</dbReference>
<name>A0ABP8EUM2_9MICO</name>
<evidence type="ECO:0000256" key="1">
    <source>
        <dbReference type="SAM" id="MobiDB-lite"/>
    </source>
</evidence>
<feature type="compositionally biased region" description="Pro residues" evidence="1">
    <location>
        <begin position="209"/>
        <end position="245"/>
    </location>
</feature>
<sequence length="291" mass="29288">MTVELTHTFTIPAAPDAAWELLTDLNRVGGCFPGATVTEAGAEEFSGTVKVKLGPIALTYAGTGKFLERDDAGHRAVIEARGKDRRGNGTASATVTMSLTGDGGGSRAEVLTDLSVTGKPAQFGRGVMQDVSDKLLGQFVACIERQFAGDAPDGRPAGAATASRSGEAPSRSGATAEPGDSASPADLAASAGPTPSPSPRPAPSERPRPQPVPPAGPVPPQPVTPAEPVPPLPVPPAEPGPPQPVTPAHQDDAIDLGSAVLPVLLQRYAGALAVGLAGFAMGVLVGRAGRE</sequence>